<feature type="compositionally biased region" description="Basic and acidic residues" evidence="2">
    <location>
        <begin position="419"/>
        <end position="432"/>
    </location>
</feature>
<evidence type="ECO:0000256" key="1">
    <source>
        <dbReference type="ARBA" id="ARBA00008433"/>
    </source>
</evidence>
<proteinExistence type="inferred from homology"/>
<dbReference type="InterPro" id="IPR009348">
    <property type="entry name" value="NPR2-like"/>
</dbReference>
<dbReference type="GO" id="GO:0005096">
    <property type="term" value="F:GTPase activator activity"/>
    <property type="evidence" value="ECO:0007669"/>
    <property type="project" value="TreeGrafter"/>
</dbReference>
<dbReference type="Proteomes" id="UP000800235">
    <property type="component" value="Unassembled WGS sequence"/>
</dbReference>
<dbReference type="Pfam" id="PF06218">
    <property type="entry name" value="NPR2"/>
    <property type="match status" value="1"/>
</dbReference>
<accession>A0A9P4TXB1</accession>
<dbReference type="GO" id="GO:1990130">
    <property type="term" value="C:GATOR1 complex"/>
    <property type="evidence" value="ECO:0007669"/>
    <property type="project" value="TreeGrafter"/>
</dbReference>
<comment type="caution">
    <text evidence="3">The sequence shown here is derived from an EMBL/GenBank/DDBJ whole genome shotgun (WGS) entry which is preliminary data.</text>
</comment>
<protein>
    <submittedName>
        <fullName evidence="3">Nitrogen permease regulator 2</fullName>
    </submittedName>
</protein>
<dbReference type="OrthoDB" id="338854at2759"/>
<keyword evidence="4" id="KW-1185">Reference proteome</keyword>
<dbReference type="GO" id="GO:0005774">
    <property type="term" value="C:vacuolar membrane"/>
    <property type="evidence" value="ECO:0007669"/>
    <property type="project" value="TreeGrafter"/>
</dbReference>
<evidence type="ECO:0000313" key="3">
    <source>
        <dbReference type="EMBL" id="KAF2429410.1"/>
    </source>
</evidence>
<organism evidence="3 4">
    <name type="scientific">Tothia fuscella</name>
    <dbReference type="NCBI Taxonomy" id="1048955"/>
    <lineage>
        <taxon>Eukaryota</taxon>
        <taxon>Fungi</taxon>
        <taxon>Dikarya</taxon>
        <taxon>Ascomycota</taxon>
        <taxon>Pezizomycotina</taxon>
        <taxon>Dothideomycetes</taxon>
        <taxon>Pleosporomycetidae</taxon>
        <taxon>Venturiales</taxon>
        <taxon>Cylindrosympodiaceae</taxon>
        <taxon>Tothia</taxon>
    </lineage>
</organism>
<dbReference type="GO" id="GO:1904262">
    <property type="term" value="P:negative regulation of TORC1 signaling"/>
    <property type="evidence" value="ECO:0007669"/>
    <property type="project" value="TreeGrafter"/>
</dbReference>
<feature type="region of interest" description="Disordered" evidence="2">
    <location>
        <begin position="418"/>
        <end position="443"/>
    </location>
</feature>
<feature type="region of interest" description="Disordered" evidence="2">
    <location>
        <begin position="138"/>
        <end position="166"/>
    </location>
</feature>
<comment type="similarity">
    <text evidence="1">Belongs to the NPR2 family.</text>
</comment>
<sequence>MIKAIFFTRFHPEKGSSVLHQVPEGAVVPTAQPSRNQQPPLFDFPSVSDLIIPRQEFCDRLVTVCVNHYRIIGNPICIENRRYDRNQFIFNLAMVLDEDADFSGHMTVVMKIASMFRNLEEQSQFLSKEESGFLWDSGELPELPPLTEVDDETDGNGDDKDGDGMTGSGLLSHYEAGLGGKVYALCEMIMEDLNNYCECMIPIDDSNTINLKLFPTLPPPAPIYAWHVPLSTVQLSTFTTSSDLTLTRIVPYIDGVCSVAQIAELADTDLSLTRKAVQHLLYYGCVLLLDIFQFSAIYAPTAEIGAFVENEDAQMEAVRYVCMGTYRRLRENESGTPNSDKWGFIAAEVGIDRAKLVALYTSLKHGQTLKHWCAEHGMLLQGIDVRRFITFGIIKGFLYRVHKYVVANTLGIGFGSDGAGRHSDSDDADPRRPWRNSRRGSLTGSSIGRDLPLARYLDGMHCFDEICTELRLSEKKVMEKMKAAYGDVQVIHR</sequence>
<evidence type="ECO:0000313" key="4">
    <source>
        <dbReference type="Proteomes" id="UP000800235"/>
    </source>
</evidence>
<dbReference type="EMBL" id="MU007047">
    <property type="protein sequence ID" value="KAF2429410.1"/>
    <property type="molecule type" value="Genomic_DNA"/>
</dbReference>
<dbReference type="PANTHER" id="PTHR12991">
    <property type="entry name" value="NITROGEN PERMEASE REGULATOR 2/TUMOR SUPPRESSOR CANDIDATE 4"/>
    <property type="match status" value="1"/>
</dbReference>
<dbReference type="AlphaFoldDB" id="A0A9P4TXB1"/>
<evidence type="ECO:0000256" key="2">
    <source>
        <dbReference type="SAM" id="MobiDB-lite"/>
    </source>
</evidence>
<reference evidence="3" key="1">
    <citation type="journal article" date="2020" name="Stud. Mycol.">
        <title>101 Dothideomycetes genomes: a test case for predicting lifestyles and emergence of pathogens.</title>
        <authorList>
            <person name="Haridas S."/>
            <person name="Albert R."/>
            <person name="Binder M."/>
            <person name="Bloem J."/>
            <person name="Labutti K."/>
            <person name="Salamov A."/>
            <person name="Andreopoulos B."/>
            <person name="Baker S."/>
            <person name="Barry K."/>
            <person name="Bills G."/>
            <person name="Bluhm B."/>
            <person name="Cannon C."/>
            <person name="Castanera R."/>
            <person name="Culley D."/>
            <person name="Daum C."/>
            <person name="Ezra D."/>
            <person name="Gonzalez J."/>
            <person name="Henrissat B."/>
            <person name="Kuo A."/>
            <person name="Liang C."/>
            <person name="Lipzen A."/>
            <person name="Lutzoni F."/>
            <person name="Magnuson J."/>
            <person name="Mondo S."/>
            <person name="Nolan M."/>
            <person name="Ohm R."/>
            <person name="Pangilinan J."/>
            <person name="Park H.-J."/>
            <person name="Ramirez L."/>
            <person name="Alfaro M."/>
            <person name="Sun H."/>
            <person name="Tritt A."/>
            <person name="Yoshinaga Y."/>
            <person name="Zwiers L.-H."/>
            <person name="Turgeon B."/>
            <person name="Goodwin S."/>
            <person name="Spatafora J."/>
            <person name="Crous P."/>
            <person name="Grigoriev I."/>
        </authorList>
    </citation>
    <scope>NUCLEOTIDE SEQUENCE</scope>
    <source>
        <strain evidence="3">CBS 130266</strain>
    </source>
</reference>
<dbReference type="GO" id="GO:0010508">
    <property type="term" value="P:positive regulation of autophagy"/>
    <property type="evidence" value="ECO:0007669"/>
    <property type="project" value="TreeGrafter"/>
</dbReference>
<gene>
    <name evidence="3" type="ORF">EJ08DRAFT_671024</name>
</gene>
<name>A0A9P4TXB1_9PEZI</name>
<dbReference type="PANTHER" id="PTHR12991:SF10">
    <property type="entry name" value="GATOR COMPLEX PROTEIN NPRL2"/>
    <property type="match status" value="1"/>
</dbReference>